<sequence length="173" mass="18837">MDTPHADRASPSSPPADVVLHQTRRAGGYWARRALGVGYLDDGHSEVRWPITTSRSHSVLDCSTVVNEQAHNLQLLQSAPVRDRCALRAVFPTPASWRVKPASLTLSGRVTSHFITRNGVLPPASTLKTVLARRGPNHPPPLTRLFESRSRGVGFSGGRTPARLLHVYSLGPD</sequence>
<organism evidence="1 2">
    <name type="scientific">Mycena chlorophos</name>
    <name type="common">Agaric fungus</name>
    <name type="synonym">Agaricus chlorophos</name>
    <dbReference type="NCBI Taxonomy" id="658473"/>
    <lineage>
        <taxon>Eukaryota</taxon>
        <taxon>Fungi</taxon>
        <taxon>Dikarya</taxon>
        <taxon>Basidiomycota</taxon>
        <taxon>Agaricomycotina</taxon>
        <taxon>Agaricomycetes</taxon>
        <taxon>Agaricomycetidae</taxon>
        <taxon>Agaricales</taxon>
        <taxon>Marasmiineae</taxon>
        <taxon>Mycenaceae</taxon>
        <taxon>Mycena</taxon>
    </lineage>
</organism>
<gene>
    <name evidence="1" type="ORF">MCHLO_07323</name>
</gene>
<dbReference type="Proteomes" id="UP000815677">
    <property type="component" value="Unassembled WGS sequence"/>
</dbReference>
<dbReference type="EMBL" id="DF846172">
    <property type="protein sequence ID" value="GAT50040.1"/>
    <property type="molecule type" value="Genomic_DNA"/>
</dbReference>
<evidence type="ECO:0000313" key="1">
    <source>
        <dbReference type="EMBL" id="GAT50040.1"/>
    </source>
</evidence>
<reference evidence="1" key="1">
    <citation type="submission" date="2014-09" db="EMBL/GenBank/DDBJ databases">
        <title>Genome sequence of the luminous mushroom Mycena chlorophos for searching fungal bioluminescence genes.</title>
        <authorList>
            <person name="Tanaka Y."/>
            <person name="Kasuga D."/>
            <person name="Oba Y."/>
            <person name="Hase S."/>
            <person name="Sato K."/>
            <person name="Oba Y."/>
            <person name="Sakakibara Y."/>
        </authorList>
    </citation>
    <scope>NUCLEOTIDE SEQUENCE</scope>
</reference>
<keyword evidence="2" id="KW-1185">Reference proteome</keyword>
<accession>A0ABQ0LG78</accession>
<name>A0ABQ0LG78_MYCCL</name>
<proteinExistence type="predicted"/>
<protein>
    <submittedName>
        <fullName evidence="1">Uncharacterized protein</fullName>
    </submittedName>
</protein>
<evidence type="ECO:0000313" key="2">
    <source>
        <dbReference type="Proteomes" id="UP000815677"/>
    </source>
</evidence>